<dbReference type="Gene3D" id="3.30.1490.480">
    <property type="entry name" value="Endolytic murein transglycosylase"/>
    <property type="match status" value="1"/>
</dbReference>
<organism evidence="3 4">
    <name type="scientific">Halobacillus shinanisalinarum</name>
    <dbReference type="NCBI Taxonomy" id="2932258"/>
    <lineage>
        <taxon>Bacteria</taxon>
        <taxon>Bacillati</taxon>
        <taxon>Bacillota</taxon>
        <taxon>Bacilli</taxon>
        <taxon>Bacillales</taxon>
        <taxon>Bacillaceae</taxon>
        <taxon>Halobacillus</taxon>
    </lineage>
</organism>
<evidence type="ECO:0000313" key="3">
    <source>
        <dbReference type="EMBL" id="UOQ93742.1"/>
    </source>
</evidence>
<feature type="compositionally biased region" description="Polar residues" evidence="1">
    <location>
        <begin position="67"/>
        <end position="81"/>
    </location>
</feature>
<feature type="region of interest" description="Disordered" evidence="1">
    <location>
        <begin position="57"/>
        <end position="85"/>
    </location>
</feature>
<keyword evidence="2" id="KW-0812">Transmembrane</keyword>
<keyword evidence="2" id="KW-0472">Membrane</keyword>
<evidence type="ECO:0000313" key="4">
    <source>
        <dbReference type="Proteomes" id="UP000831880"/>
    </source>
</evidence>
<keyword evidence="2" id="KW-1133">Transmembrane helix</keyword>
<feature type="transmembrane region" description="Helical" evidence="2">
    <location>
        <begin position="7"/>
        <end position="25"/>
    </location>
</feature>
<dbReference type="InterPro" id="IPR003770">
    <property type="entry name" value="MLTG-like"/>
</dbReference>
<evidence type="ECO:0000256" key="1">
    <source>
        <dbReference type="SAM" id="MobiDB-lite"/>
    </source>
</evidence>
<proteinExistence type="predicted"/>
<keyword evidence="4" id="KW-1185">Reference proteome</keyword>
<sequence length="152" mass="17336">MKQTVRSFSVGLMAATLILSIFYWMEPDEVSSDVSQLSEKDMFQKLEDKGYNILTDEQLESMAAPKATSNNEENTPTNQSNHEPKSITLEIESGMSSTDISEILYEQEMIEDAKAFDQYIREEGHSRYIQIGEFEVNEKMSKQQMADVITSN</sequence>
<evidence type="ECO:0008006" key="5">
    <source>
        <dbReference type="Google" id="ProtNLM"/>
    </source>
</evidence>
<dbReference type="RefSeq" id="WP_244753355.1">
    <property type="nucleotide sequence ID" value="NZ_CP095074.1"/>
</dbReference>
<gene>
    <name evidence="3" type="ORF">MUO14_01715</name>
</gene>
<dbReference type="Pfam" id="PF02618">
    <property type="entry name" value="YceG"/>
    <property type="match status" value="1"/>
</dbReference>
<name>A0ABY4H433_9BACI</name>
<evidence type="ECO:0000256" key="2">
    <source>
        <dbReference type="SAM" id="Phobius"/>
    </source>
</evidence>
<dbReference type="EMBL" id="CP095074">
    <property type="protein sequence ID" value="UOQ93742.1"/>
    <property type="molecule type" value="Genomic_DNA"/>
</dbReference>
<dbReference type="Proteomes" id="UP000831880">
    <property type="component" value="Chromosome"/>
</dbReference>
<protein>
    <recommendedName>
        <fullName evidence="5">YceG-like family protein</fullName>
    </recommendedName>
</protein>
<accession>A0ABY4H433</accession>
<reference evidence="3 4" key="1">
    <citation type="submission" date="2022-04" db="EMBL/GenBank/DDBJ databases">
        <title>Halobacillus sp. isolated from saltern.</title>
        <authorList>
            <person name="Won M."/>
            <person name="Lee C.-M."/>
            <person name="Woen H.-Y."/>
            <person name="Kwon S.-W."/>
        </authorList>
    </citation>
    <scope>NUCLEOTIDE SEQUENCE [LARGE SCALE GENOMIC DNA]</scope>
    <source>
        <strain evidence="3 4">SSTM10-2</strain>
    </source>
</reference>